<evidence type="ECO:0000313" key="2">
    <source>
        <dbReference type="EMBL" id="TNN27716.1"/>
    </source>
</evidence>
<feature type="region of interest" description="Disordered" evidence="1">
    <location>
        <begin position="62"/>
        <end position="90"/>
    </location>
</feature>
<name>A0A4Z2EFR1_9TELE</name>
<reference evidence="2 3" key="1">
    <citation type="submission" date="2019-03" db="EMBL/GenBank/DDBJ databases">
        <title>First draft genome of Liparis tanakae, snailfish: a comprehensive survey of snailfish specific genes.</title>
        <authorList>
            <person name="Kim W."/>
            <person name="Song I."/>
            <person name="Jeong J.-H."/>
            <person name="Kim D."/>
            <person name="Kim S."/>
            <person name="Ryu S."/>
            <person name="Song J.Y."/>
            <person name="Lee S.K."/>
        </authorList>
    </citation>
    <scope>NUCLEOTIDE SEQUENCE [LARGE SCALE GENOMIC DNA]</scope>
    <source>
        <tissue evidence="2">Muscle</tissue>
    </source>
</reference>
<dbReference type="EMBL" id="SRLO01007834">
    <property type="protein sequence ID" value="TNN27716.1"/>
    <property type="molecule type" value="Genomic_DNA"/>
</dbReference>
<accession>A0A4Z2EFR1</accession>
<protein>
    <submittedName>
        <fullName evidence="2">Uncharacterized protein</fullName>
    </submittedName>
</protein>
<proteinExistence type="predicted"/>
<dbReference type="Proteomes" id="UP000314294">
    <property type="component" value="Unassembled WGS sequence"/>
</dbReference>
<comment type="caution">
    <text evidence="2">The sequence shown here is derived from an EMBL/GenBank/DDBJ whole genome shotgun (WGS) entry which is preliminary data.</text>
</comment>
<dbReference type="AlphaFoldDB" id="A0A4Z2EFR1"/>
<keyword evidence="3" id="KW-1185">Reference proteome</keyword>
<evidence type="ECO:0000256" key="1">
    <source>
        <dbReference type="SAM" id="MobiDB-lite"/>
    </source>
</evidence>
<gene>
    <name evidence="2" type="ORF">EYF80_062137</name>
</gene>
<evidence type="ECO:0000313" key="3">
    <source>
        <dbReference type="Proteomes" id="UP000314294"/>
    </source>
</evidence>
<organism evidence="2 3">
    <name type="scientific">Liparis tanakae</name>
    <name type="common">Tanaka's snailfish</name>
    <dbReference type="NCBI Taxonomy" id="230148"/>
    <lineage>
        <taxon>Eukaryota</taxon>
        <taxon>Metazoa</taxon>
        <taxon>Chordata</taxon>
        <taxon>Craniata</taxon>
        <taxon>Vertebrata</taxon>
        <taxon>Euteleostomi</taxon>
        <taxon>Actinopterygii</taxon>
        <taxon>Neopterygii</taxon>
        <taxon>Teleostei</taxon>
        <taxon>Neoteleostei</taxon>
        <taxon>Acanthomorphata</taxon>
        <taxon>Eupercaria</taxon>
        <taxon>Perciformes</taxon>
        <taxon>Cottioidei</taxon>
        <taxon>Cottales</taxon>
        <taxon>Liparidae</taxon>
        <taxon>Liparis</taxon>
    </lineage>
</organism>
<sequence>MERTMTGKQRLTAAPWRLPKTSNRCSHKSTVSGGPEVTSEHMLLTTEMHSGSVRDVETTELAWSQRPHEHLKLTGGTDVSEAPMRPPGRV</sequence>